<evidence type="ECO:0000256" key="1">
    <source>
        <dbReference type="SAM" id="Phobius"/>
    </source>
</evidence>
<dbReference type="EMBL" id="CM018033">
    <property type="protein sequence ID" value="KAA8545011.1"/>
    <property type="molecule type" value="Genomic_DNA"/>
</dbReference>
<sequence length="105" mass="10704">MSLVVTFGMLGYQSTIVLFWVIWLKRLAEAVAGLGDVEAAGLGDAGVAGSRLAKARGSDSTLNGMVIAADAEPVGVLKVIVEGDCLSVIPAVKKAINMSTLGWGG</sequence>
<evidence type="ECO:0000313" key="2">
    <source>
        <dbReference type="EMBL" id="KAA8545011.1"/>
    </source>
</evidence>
<proteinExistence type="predicted"/>
<keyword evidence="1" id="KW-0472">Membrane</keyword>
<feature type="transmembrane region" description="Helical" evidence="1">
    <location>
        <begin position="6"/>
        <end position="24"/>
    </location>
</feature>
<keyword evidence="1" id="KW-0812">Transmembrane</keyword>
<organism evidence="2 3">
    <name type="scientific">Nyssa sinensis</name>
    <dbReference type="NCBI Taxonomy" id="561372"/>
    <lineage>
        <taxon>Eukaryota</taxon>
        <taxon>Viridiplantae</taxon>
        <taxon>Streptophyta</taxon>
        <taxon>Embryophyta</taxon>
        <taxon>Tracheophyta</taxon>
        <taxon>Spermatophyta</taxon>
        <taxon>Magnoliopsida</taxon>
        <taxon>eudicotyledons</taxon>
        <taxon>Gunneridae</taxon>
        <taxon>Pentapetalae</taxon>
        <taxon>asterids</taxon>
        <taxon>Cornales</taxon>
        <taxon>Nyssaceae</taxon>
        <taxon>Nyssa</taxon>
    </lineage>
</organism>
<evidence type="ECO:0000313" key="3">
    <source>
        <dbReference type="Proteomes" id="UP000325577"/>
    </source>
</evidence>
<dbReference type="Proteomes" id="UP000325577">
    <property type="component" value="Linkage Group LG10"/>
</dbReference>
<gene>
    <name evidence="2" type="ORF">F0562_019772</name>
</gene>
<keyword evidence="1" id="KW-1133">Transmembrane helix</keyword>
<protein>
    <submittedName>
        <fullName evidence="2">Uncharacterized protein</fullName>
    </submittedName>
</protein>
<accession>A0A5J5BUQ9</accession>
<dbReference type="AlphaFoldDB" id="A0A5J5BUQ9"/>
<keyword evidence="3" id="KW-1185">Reference proteome</keyword>
<name>A0A5J5BUQ9_9ASTE</name>
<reference evidence="2 3" key="1">
    <citation type="submission" date="2019-09" db="EMBL/GenBank/DDBJ databases">
        <title>A chromosome-level genome assembly of the Chinese tupelo Nyssa sinensis.</title>
        <authorList>
            <person name="Yang X."/>
            <person name="Kang M."/>
            <person name="Yang Y."/>
            <person name="Xiong H."/>
            <person name="Wang M."/>
            <person name="Zhang Z."/>
            <person name="Wang Z."/>
            <person name="Wu H."/>
            <person name="Ma T."/>
            <person name="Liu J."/>
            <person name="Xi Z."/>
        </authorList>
    </citation>
    <scope>NUCLEOTIDE SEQUENCE [LARGE SCALE GENOMIC DNA]</scope>
    <source>
        <strain evidence="2">J267</strain>
        <tissue evidence="2">Leaf</tissue>
    </source>
</reference>